<reference evidence="3" key="1">
    <citation type="submission" date="2022-07" db="EMBL/GenBank/DDBJ databases">
        <title>Phylogenomic reconstructions and comparative analyses of Kickxellomycotina fungi.</title>
        <authorList>
            <person name="Reynolds N.K."/>
            <person name="Stajich J.E."/>
            <person name="Barry K."/>
            <person name="Grigoriev I.V."/>
            <person name="Crous P."/>
            <person name="Smith M.E."/>
        </authorList>
    </citation>
    <scope>NUCLEOTIDE SEQUENCE</scope>
    <source>
        <strain evidence="3">BCRC 34381</strain>
    </source>
</reference>
<keyword evidence="4" id="KW-1185">Reference proteome</keyword>
<name>A0A9W7YIF2_9FUNG</name>
<proteinExistence type="predicted"/>
<evidence type="ECO:0000313" key="4">
    <source>
        <dbReference type="Proteomes" id="UP001143981"/>
    </source>
</evidence>
<evidence type="ECO:0008006" key="5">
    <source>
        <dbReference type="Google" id="ProtNLM"/>
    </source>
</evidence>
<dbReference type="OrthoDB" id="5522615at2759"/>
<organism evidence="3 4">
    <name type="scientific">Coemansia biformis</name>
    <dbReference type="NCBI Taxonomy" id="1286918"/>
    <lineage>
        <taxon>Eukaryota</taxon>
        <taxon>Fungi</taxon>
        <taxon>Fungi incertae sedis</taxon>
        <taxon>Zoopagomycota</taxon>
        <taxon>Kickxellomycotina</taxon>
        <taxon>Kickxellomycetes</taxon>
        <taxon>Kickxellales</taxon>
        <taxon>Kickxellaceae</taxon>
        <taxon>Coemansia</taxon>
    </lineage>
</organism>
<sequence length="350" mass="38314">MAGGSNGGGIAIIVICVLIILCNFAAATYCFIRRKYLPIKARNLPNMYLTCVAILMTFIGNVNTATFSGAGKEWMICTIAVGWLGMALGGMVFVAMLQLRAYSYFSVFILRRRAVGVFFILPVAYLIMLSVIYGALAFILAPSVGFDYIANDNTCVAGAGIYYTGMVFMIIQILVLGLLLFKARKMVSCFHEFRTMLIVYGVGVLCAIILVAINHVKWSSDQLVVYGILKILFAFIPQQVYFWIILAMPIYHSFRHPGSYLHSFVETVEEKGLSQVYEMAGKCPLGEISDLSDAGKSRRVTMDSQHSAGSNFSGNEPGPICSPPLPRADNVRQSGPLLSYYGSAWKPGAS</sequence>
<protein>
    <recommendedName>
        <fullName evidence="5">G-protein coupled receptors family 3 profile domain-containing protein</fullName>
    </recommendedName>
</protein>
<dbReference type="Proteomes" id="UP001143981">
    <property type="component" value="Unassembled WGS sequence"/>
</dbReference>
<evidence type="ECO:0000256" key="2">
    <source>
        <dbReference type="SAM" id="Phobius"/>
    </source>
</evidence>
<gene>
    <name evidence="3" type="ORF">LPJ61_000125</name>
</gene>
<evidence type="ECO:0000313" key="3">
    <source>
        <dbReference type="EMBL" id="KAJ1736166.1"/>
    </source>
</evidence>
<keyword evidence="2" id="KW-0472">Membrane</keyword>
<feature type="transmembrane region" description="Helical" evidence="2">
    <location>
        <begin position="12"/>
        <end position="32"/>
    </location>
</feature>
<feature type="compositionally biased region" description="Polar residues" evidence="1">
    <location>
        <begin position="303"/>
        <end position="314"/>
    </location>
</feature>
<dbReference type="AlphaFoldDB" id="A0A9W7YIF2"/>
<dbReference type="EMBL" id="JANBOI010000002">
    <property type="protein sequence ID" value="KAJ1736166.1"/>
    <property type="molecule type" value="Genomic_DNA"/>
</dbReference>
<feature type="transmembrane region" description="Helical" evidence="2">
    <location>
        <begin position="74"/>
        <end position="97"/>
    </location>
</feature>
<feature type="transmembrane region" description="Helical" evidence="2">
    <location>
        <begin position="225"/>
        <end position="246"/>
    </location>
</feature>
<feature type="region of interest" description="Disordered" evidence="1">
    <location>
        <begin position="303"/>
        <end position="331"/>
    </location>
</feature>
<evidence type="ECO:0000256" key="1">
    <source>
        <dbReference type="SAM" id="MobiDB-lite"/>
    </source>
</evidence>
<feature type="transmembrane region" description="Helical" evidence="2">
    <location>
        <begin position="117"/>
        <end position="141"/>
    </location>
</feature>
<comment type="caution">
    <text evidence="3">The sequence shown here is derived from an EMBL/GenBank/DDBJ whole genome shotgun (WGS) entry which is preliminary data.</text>
</comment>
<feature type="transmembrane region" description="Helical" evidence="2">
    <location>
        <begin position="193"/>
        <end position="213"/>
    </location>
</feature>
<accession>A0A9W7YIF2</accession>
<keyword evidence="2" id="KW-0812">Transmembrane</keyword>
<keyword evidence="2" id="KW-1133">Transmembrane helix</keyword>
<feature type="transmembrane region" description="Helical" evidence="2">
    <location>
        <begin position="161"/>
        <end position="181"/>
    </location>
</feature>
<feature type="transmembrane region" description="Helical" evidence="2">
    <location>
        <begin position="44"/>
        <end position="62"/>
    </location>
</feature>